<evidence type="ECO:0000256" key="3">
    <source>
        <dbReference type="ARBA" id="ARBA00022692"/>
    </source>
</evidence>
<dbReference type="PANTHER" id="PTHR38035:SF1">
    <property type="entry name" value="ANCILLARY SECYEG TRANSLOCON SUBUNIT"/>
    <property type="match status" value="1"/>
</dbReference>
<evidence type="ECO:0000313" key="12">
    <source>
        <dbReference type="EMBL" id="SQC44079.1"/>
    </source>
</evidence>
<dbReference type="EMBL" id="BNFF01000002">
    <property type="protein sequence ID" value="GHK57705.1"/>
    <property type="molecule type" value="Genomic_DNA"/>
</dbReference>
<keyword evidence="6" id="KW-0143">Chaperone</keyword>
<dbReference type="EMBL" id="UGLH01000006">
    <property type="protein sequence ID" value="STT84641.1"/>
    <property type="molecule type" value="Genomic_DNA"/>
</dbReference>
<feature type="transmembrane region" description="Helical" evidence="9">
    <location>
        <begin position="46"/>
        <end position="64"/>
    </location>
</feature>
<dbReference type="Proteomes" id="UP000655094">
    <property type="component" value="Unassembled WGS sequence"/>
</dbReference>
<evidence type="ECO:0000313" key="15">
    <source>
        <dbReference type="Proteomes" id="UP000251721"/>
    </source>
</evidence>
<evidence type="ECO:0000256" key="4">
    <source>
        <dbReference type="ARBA" id="ARBA00022989"/>
    </source>
</evidence>
<evidence type="ECO:0000256" key="2">
    <source>
        <dbReference type="ARBA" id="ARBA00022475"/>
    </source>
</evidence>
<dbReference type="PANTHER" id="PTHR38035">
    <property type="entry name" value="UPF0070 PROTEIN YFGM"/>
    <property type="match status" value="1"/>
</dbReference>
<keyword evidence="3 9" id="KW-0812">Transmembrane</keyword>
<gene>
    <name evidence="11" type="ORF">KPZU09_74410</name>
    <name evidence="12" type="ORF">NCTC13465_02575</name>
    <name evidence="14" type="ORF">NCTC5047_05699</name>
    <name evidence="13" type="ORF">NCTC9637_02034</name>
</gene>
<evidence type="ECO:0000313" key="16">
    <source>
        <dbReference type="Proteomes" id="UP000254340"/>
    </source>
</evidence>
<evidence type="ECO:0000313" key="14">
    <source>
        <dbReference type="EMBL" id="STT84641.1"/>
    </source>
</evidence>
<proteinExistence type="inferred from homology"/>
<dbReference type="InterPro" id="IPR018704">
    <property type="entry name" value="SecYEG/CpoB_TPR"/>
</dbReference>
<dbReference type="EMBL" id="UAWQ01000016">
    <property type="protein sequence ID" value="SQC44079.1"/>
    <property type="molecule type" value="Genomic_DNA"/>
</dbReference>
<keyword evidence="5 9" id="KW-0472">Membrane</keyword>
<feature type="domain" description="Ancillary SecYEG translocon subunit/Cell division coordinator CpoB TPR" evidence="10">
    <location>
        <begin position="37"/>
        <end position="227"/>
    </location>
</feature>
<evidence type="ECO:0000256" key="7">
    <source>
        <dbReference type="ARBA" id="ARBA00024197"/>
    </source>
</evidence>
<dbReference type="GO" id="GO:0044877">
    <property type="term" value="F:protein-containing complex binding"/>
    <property type="evidence" value="ECO:0007669"/>
    <property type="project" value="InterPro"/>
</dbReference>
<dbReference type="SUPFAM" id="SSF48452">
    <property type="entry name" value="TPR-like"/>
    <property type="match status" value="1"/>
</dbReference>
<dbReference type="GO" id="GO:0005886">
    <property type="term" value="C:plasma membrane"/>
    <property type="evidence" value="ECO:0007669"/>
    <property type="project" value="UniProtKB-SubCell"/>
</dbReference>
<dbReference type="Gene3D" id="1.25.40.10">
    <property type="entry name" value="Tetratricopeptide repeat domain"/>
    <property type="match status" value="1"/>
</dbReference>
<accession>A0A060VQY9</accession>
<dbReference type="InterPro" id="IPR026039">
    <property type="entry name" value="YfgM"/>
</dbReference>
<evidence type="ECO:0000259" key="10">
    <source>
        <dbReference type="Pfam" id="PF09976"/>
    </source>
</evidence>
<dbReference type="Proteomes" id="UP000254340">
    <property type="component" value="Unassembled WGS sequence"/>
</dbReference>
<comment type="subcellular location">
    <subcellularLocation>
        <location evidence="1">Cell membrane</location>
        <topology evidence="1">Single-pass type II membrane protein</topology>
    </subcellularLocation>
</comment>
<comment type="similarity">
    <text evidence="7">Belongs to the YfgM family.</text>
</comment>
<evidence type="ECO:0000256" key="9">
    <source>
        <dbReference type="SAM" id="Phobius"/>
    </source>
</evidence>
<keyword evidence="2" id="KW-1003">Cell membrane</keyword>
<dbReference type="AlphaFoldDB" id="A0A060VQY9"/>
<evidence type="ECO:0000313" key="11">
    <source>
        <dbReference type="EMBL" id="GHK57705.1"/>
    </source>
</evidence>
<reference evidence="11" key="2">
    <citation type="submission" date="2020-10" db="EMBL/GenBank/DDBJ databases">
        <title>Genome Sequence of ESBL Producing Zambian Clinical Strains.</title>
        <authorList>
            <person name="Shawa M."/>
            <person name="Furuta Y."/>
            <person name="Simbotwe M."/>
            <person name="Mulenga E."/>
            <person name="Mubanga M."/>
            <person name="Mulenga G."/>
            <person name="Kaile C."/>
            <person name="Zorigt T."/>
            <person name="Hang'ombe B."/>
            <person name="Higashi H."/>
        </authorList>
    </citation>
    <scope>NUCLEOTIDE SEQUENCE</scope>
    <source>
        <strain evidence="11">Zam_UTH_09</strain>
    </source>
</reference>
<keyword evidence="4 9" id="KW-1133">Transmembrane helix</keyword>
<organism evidence="13 17">
    <name type="scientific">Klebsiella pneumoniae</name>
    <dbReference type="NCBI Taxonomy" id="573"/>
    <lineage>
        <taxon>Bacteria</taxon>
        <taxon>Pseudomonadati</taxon>
        <taxon>Pseudomonadota</taxon>
        <taxon>Gammaproteobacteria</taxon>
        <taxon>Enterobacterales</taxon>
        <taxon>Enterobacteriaceae</taxon>
        <taxon>Klebsiella/Raoultella group</taxon>
        <taxon>Klebsiella</taxon>
        <taxon>Klebsiella pneumoniae complex</taxon>
    </lineage>
</organism>
<evidence type="ECO:0000256" key="6">
    <source>
        <dbReference type="ARBA" id="ARBA00023186"/>
    </source>
</evidence>
<evidence type="ECO:0000256" key="8">
    <source>
        <dbReference type="ARBA" id="ARBA00024235"/>
    </source>
</evidence>
<name>A0A060VQY9_KLEPN</name>
<dbReference type="Pfam" id="PF09976">
    <property type="entry name" value="TPR_21"/>
    <property type="match status" value="1"/>
</dbReference>
<evidence type="ECO:0000256" key="1">
    <source>
        <dbReference type="ARBA" id="ARBA00004401"/>
    </source>
</evidence>
<dbReference type="Proteomes" id="UP000255099">
    <property type="component" value="Unassembled WGS sequence"/>
</dbReference>
<dbReference type="EMBL" id="UGLB01000003">
    <property type="protein sequence ID" value="STT47129.1"/>
    <property type="molecule type" value="Genomic_DNA"/>
</dbReference>
<sequence>MPRICAHFWVNLPGIISQEKDCVETFNNENDQVDALKRFFAENGKALAVGVILGIGALVGWRYWTSHQQDTARDASLAYEKATSALKSNTPEVLSGAEKFAADNKNTYGAFASLELAQHFVEQNDLPNAEKQLQQGLAAASDDNLKSVISMRLARVQLQMKQADAALKTLDSIKGEGWTAIVADLRGEILLSKGDKQGARAAWEAGVKSDASPALSEMMRMKMNNLSI</sequence>
<protein>
    <recommendedName>
        <fullName evidence="8">Ancillary SecYEG translocon subunit</fullName>
    </recommendedName>
</protein>
<evidence type="ECO:0000256" key="5">
    <source>
        <dbReference type="ARBA" id="ARBA00023136"/>
    </source>
</evidence>
<evidence type="ECO:0000313" key="17">
    <source>
        <dbReference type="Proteomes" id="UP000255099"/>
    </source>
</evidence>
<evidence type="ECO:0000313" key="13">
    <source>
        <dbReference type="EMBL" id="STT47129.1"/>
    </source>
</evidence>
<dbReference type="Proteomes" id="UP000251721">
    <property type="component" value="Unassembled WGS sequence"/>
</dbReference>
<reference evidence="15 16" key="1">
    <citation type="submission" date="2018-06" db="EMBL/GenBank/DDBJ databases">
        <authorList>
            <consortium name="Pathogen Informatics"/>
            <person name="Doyle S."/>
        </authorList>
    </citation>
    <scope>NUCLEOTIDE SEQUENCE [LARGE SCALE GENOMIC DNA]</scope>
    <source>
        <strain evidence="12 15">NCTC13465</strain>
        <strain evidence="14 16">NCTC5047</strain>
        <strain evidence="13 17">NCTC9637</strain>
    </source>
</reference>
<dbReference type="InterPro" id="IPR011990">
    <property type="entry name" value="TPR-like_helical_dom_sf"/>
</dbReference>
<dbReference type="PIRSF" id="PIRSF006170">
    <property type="entry name" value="YfgM"/>
    <property type="match status" value="1"/>
</dbReference>